<reference evidence="1 2" key="1">
    <citation type="submission" date="2016-11" db="EMBL/GenBank/DDBJ databases">
        <authorList>
            <consortium name="Pathogen Informatics"/>
        </authorList>
    </citation>
    <scope>NUCLEOTIDE SEQUENCE [LARGE SCALE GENOMIC DNA]</scope>
    <source>
        <strain evidence="1 2">911</strain>
    </source>
</reference>
<dbReference type="RefSeq" id="WP_074270271.1">
    <property type="nucleotide sequence ID" value="NZ_FVGW01000012.1"/>
</dbReference>
<name>A0A1U0ZT09_9MYCO</name>
<dbReference type="EMBL" id="FVGW01000012">
    <property type="protein sequence ID" value="SKM68760.1"/>
    <property type="molecule type" value="Genomic_DNA"/>
</dbReference>
<gene>
    <name evidence="1" type="ORF">SAMEA2259716_04792</name>
</gene>
<evidence type="ECO:0000313" key="2">
    <source>
        <dbReference type="Proteomes" id="UP000190074"/>
    </source>
</evidence>
<evidence type="ECO:0000313" key="1">
    <source>
        <dbReference type="EMBL" id="SKM68760.1"/>
    </source>
</evidence>
<organism evidence="1 2">
    <name type="scientific">Mycobacteroides abscessus subsp. massiliense</name>
    <dbReference type="NCBI Taxonomy" id="1962118"/>
    <lineage>
        <taxon>Bacteria</taxon>
        <taxon>Bacillati</taxon>
        <taxon>Actinomycetota</taxon>
        <taxon>Actinomycetes</taxon>
        <taxon>Mycobacteriales</taxon>
        <taxon>Mycobacteriaceae</taxon>
        <taxon>Mycobacteroides</taxon>
        <taxon>Mycobacteroides abscessus</taxon>
    </lineage>
</organism>
<dbReference type="SUPFAM" id="SSF56563">
    <property type="entry name" value="Major capsid protein gp5"/>
    <property type="match status" value="1"/>
</dbReference>
<accession>A0A1U0ZT09</accession>
<protein>
    <submittedName>
        <fullName evidence="1">Phage capsid family</fullName>
    </submittedName>
</protein>
<sequence length="302" mass="32950">MVIKATDLHLPTDVADGIVEKAKTGSSVAALSGQEPMRFGKLDIITFDDDLTAEFVEESGAKGSDDAKPDVKTAVPHKAVVQMRTSDEFLIADEDYQLHILDEYEVKCARALARGLDLGLYYRVNPRTGNAIPEWTNYLNATTKRVEITATSKPDIDFEAAAGLVIGDGYSVNGVAFDPKYAWKLSTARYEDGRKKYPELGLGADISAFEGVPAAVSSTVSGKAKDGDTTDNLVRAILGNFRSGIRWGVQRTFPFKILEYGDPDNTGRDLAGHNEILLRAEIIYGWYVFDGQFAVIEDAVTP</sequence>
<proteinExistence type="predicted"/>
<dbReference type="AlphaFoldDB" id="A0A1U0ZT09"/>
<dbReference type="Proteomes" id="UP000190074">
    <property type="component" value="Unassembled WGS sequence"/>
</dbReference>